<proteinExistence type="predicted"/>
<comment type="caution">
    <text evidence="1">The sequence shown here is derived from an EMBL/GenBank/DDBJ whole genome shotgun (WGS) entry which is preliminary data.</text>
</comment>
<keyword evidence="2" id="KW-1185">Reference proteome</keyword>
<dbReference type="AlphaFoldDB" id="L7FCH1"/>
<evidence type="ECO:0000313" key="2">
    <source>
        <dbReference type="Proteomes" id="UP000010931"/>
    </source>
</evidence>
<reference evidence="1 2" key="1">
    <citation type="journal article" date="2011" name="Plasmid">
        <title>Streptomyces turgidiscabies Car8 contains a modular pathogenicity island that shares virulence genes with other actinobacterial plant pathogens.</title>
        <authorList>
            <person name="Huguet-Tapia J.C."/>
            <person name="Badger J.H."/>
            <person name="Loria R."/>
            <person name="Pettis G.S."/>
        </authorList>
    </citation>
    <scope>NUCLEOTIDE SEQUENCE [LARGE SCALE GENOMIC DNA]</scope>
    <source>
        <strain evidence="1 2">Car8</strain>
    </source>
</reference>
<gene>
    <name evidence="1" type="ORF">STRTUCAR8_05154</name>
</gene>
<dbReference type="PATRIC" id="fig|698760.3.peg.2534"/>
<dbReference type="EMBL" id="AEJB01000203">
    <property type="protein sequence ID" value="ELP68736.1"/>
    <property type="molecule type" value="Genomic_DNA"/>
</dbReference>
<protein>
    <submittedName>
        <fullName evidence="1">Uncharacterized protein</fullName>
    </submittedName>
</protein>
<accession>L7FCH1</accession>
<evidence type="ECO:0000313" key="1">
    <source>
        <dbReference type="EMBL" id="ELP68736.1"/>
    </source>
</evidence>
<name>L7FCH1_STRT8</name>
<sequence>MPALAEGPGPLLAPAVHELGELALQVLEEGERLGEALPAGALRTEAVDAHAQGLSPALEDGVAVRQRLVPLVAVDPVPLTPRAGFALPRDHVHLGQVTHRAGHGGRTDLELLAEFGRGQGARVGGEQRGEDAGGHALHPRVDELGGEALDEPGHRLGVPPRRTLARTRFRHPQSLTVIHTLP</sequence>
<organism evidence="1 2">
    <name type="scientific">Streptomyces turgidiscabies (strain Car8)</name>
    <dbReference type="NCBI Taxonomy" id="698760"/>
    <lineage>
        <taxon>Bacteria</taxon>
        <taxon>Bacillati</taxon>
        <taxon>Actinomycetota</taxon>
        <taxon>Actinomycetes</taxon>
        <taxon>Kitasatosporales</taxon>
        <taxon>Streptomycetaceae</taxon>
        <taxon>Streptomyces</taxon>
    </lineage>
</organism>
<dbReference type="Proteomes" id="UP000010931">
    <property type="component" value="Unassembled WGS sequence"/>
</dbReference>